<comment type="caution">
    <text evidence="1">The sequence shown here is derived from an EMBL/GenBank/DDBJ whole genome shotgun (WGS) entry which is preliminary data.</text>
</comment>
<proteinExistence type="predicted"/>
<accession>A0A4Q0XEA8</accession>
<dbReference type="Proteomes" id="UP000289792">
    <property type="component" value="Unassembled WGS sequence"/>
</dbReference>
<dbReference type="InterPro" id="IPR016181">
    <property type="entry name" value="Acyl_CoA_acyltransferase"/>
</dbReference>
<dbReference type="SUPFAM" id="SSF55729">
    <property type="entry name" value="Acyl-CoA N-acyltransferases (Nat)"/>
    <property type="match status" value="1"/>
</dbReference>
<gene>
    <name evidence="1" type="ORF">ESZ48_16485</name>
</gene>
<protein>
    <recommendedName>
        <fullName evidence="3">GNAT family N-acetyltransferase</fullName>
    </recommendedName>
</protein>
<dbReference type="RefSeq" id="WP_129018602.1">
    <property type="nucleotide sequence ID" value="NZ_SDDZ01000014.1"/>
</dbReference>
<evidence type="ECO:0000313" key="1">
    <source>
        <dbReference type="EMBL" id="RXJ45414.1"/>
    </source>
</evidence>
<name>A0A4Q0XEA8_9FLAO</name>
<organism evidence="1 2">
    <name type="scientific">Gelidibacter gilvus</name>
    <dbReference type="NCBI Taxonomy" id="59602"/>
    <lineage>
        <taxon>Bacteria</taxon>
        <taxon>Pseudomonadati</taxon>
        <taxon>Bacteroidota</taxon>
        <taxon>Flavobacteriia</taxon>
        <taxon>Flavobacteriales</taxon>
        <taxon>Flavobacteriaceae</taxon>
        <taxon>Gelidibacter</taxon>
    </lineage>
</organism>
<sequence>MRKISKLFKFKLIDVYVYRMQCPEHFQYENFPYVVEKIKVSRNKTKYYIANENLTIHESYLYQRTFLLRLLKISGPVIGDCYTNIKYRGQSIYPFVINYIANDVIEATKKDVFIIVNSNNFSSIKGIEKAGFKKYAEIKAKRWLVWYHRKHIILMK</sequence>
<dbReference type="AlphaFoldDB" id="A0A4Q0XEA8"/>
<keyword evidence="2" id="KW-1185">Reference proteome</keyword>
<evidence type="ECO:0000313" key="2">
    <source>
        <dbReference type="Proteomes" id="UP000289792"/>
    </source>
</evidence>
<dbReference type="Gene3D" id="3.40.630.30">
    <property type="match status" value="1"/>
</dbReference>
<dbReference type="OrthoDB" id="825269at2"/>
<reference evidence="1 2" key="1">
    <citation type="submission" date="2019-01" db="EMBL/GenBank/DDBJ databases">
        <title>Genome sequence of the Antarctic species Gelidibacter gilvus ACAM 158(T).</title>
        <authorList>
            <person name="Bowman J.P."/>
        </authorList>
    </citation>
    <scope>NUCLEOTIDE SEQUENCE [LARGE SCALE GENOMIC DNA]</scope>
    <source>
        <strain evidence="1 2">IC158</strain>
    </source>
</reference>
<dbReference type="EMBL" id="SDDZ01000014">
    <property type="protein sequence ID" value="RXJ45414.1"/>
    <property type="molecule type" value="Genomic_DNA"/>
</dbReference>
<evidence type="ECO:0008006" key="3">
    <source>
        <dbReference type="Google" id="ProtNLM"/>
    </source>
</evidence>